<evidence type="ECO:0000313" key="2">
    <source>
        <dbReference type="EMBL" id="EFL25450.1"/>
    </source>
</evidence>
<dbReference type="EMBL" id="GG657754">
    <property type="protein sequence ID" value="EFL25450.1"/>
    <property type="molecule type" value="Genomic_DNA"/>
</dbReference>
<evidence type="ECO:0000313" key="3">
    <source>
        <dbReference type="Proteomes" id="UP000003963"/>
    </source>
</evidence>
<protein>
    <submittedName>
        <fullName evidence="2">Uncharacterized protein</fullName>
    </submittedName>
</protein>
<feature type="compositionally biased region" description="Low complexity" evidence="1">
    <location>
        <begin position="79"/>
        <end position="89"/>
    </location>
</feature>
<accession>D9WGR2</accession>
<keyword evidence="3" id="KW-1185">Reference proteome</keyword>
<gene>
    <name evidence="2" type="ORF">SSOG_05164</name>
</gene>
<feature type="region of interest" description="Disordered" evidence="1">
    <location>
        <begin position="55"/>
        <end position="135"/>
    </location>
</feature>
<dbReference type="STRING" id="457427.SSOG_05164"/>
<dbReference type="AlphaFoldDB" id="D9WGR2"/>
<dbReference type="Proteomes" id="UP000003963">
    <property type="component" value="Unassembled WGS sequence"/>
</dbReference>
<evidence type="ECO:0000256" key="1">
    <source>
        <dbReference type="SAM" id="MobiDB-lite"/>
    </source>
</evidence>
<reference evidence="2 3" key="1">
    <citation type="submission" date="2009-02" db="EMBL/GenBank/DDBJ databases">
        <title>Annotation of Streptomyces hygroscopicus strain ATCC 53653.</title>
        <authorList>
            <consortium name="The Broad Institute Genome Sequencing Platform"/>
            <consortium name="Broad Institute Microbial Sequencing Center"/>
            <person name="Fischbach M."/>
            <person name="Godfrey P."/>
            <person name="Ward D."/>
            <person name="Young S."/>
            <person name="Zeng Q."/>
            <person name="Koehrsen M."/>
            <person name="Alvarado L."/>
            <person name="Berlin A.M."/>
            <person name="Bochicchio J."/>
            <person name="Borenstein D."/>
            <person name="Chapman S.B."/>
            <person name="Chen Z."/>
            <person name="Engels R."/>
            <person name="Freedman E."/>
            <person name="Gellesch M."/>
            <person name="Goldberg J."/>
            <person name="Griggs A."/>
            <person name="Gujja S."/>
            <person name="Heilman E.R."/>
            <person name="Heiman D.I."/>
            <person name="Hepburn T.A."/>
            <person name="Howarth C."/>
            <person name="Jen D."/>
            <person name="Larson L."/>
            <person name="Lewis B."/>
            <person name="Mehta T."/>
            <person name="Park D."/>
            <person name="Pearson M."/>
            <person name="Richards J."/>
            <person name="Roberts A."/>
            <person name="Saif S."/>
            <person name="Shea T.D."/>
            <person name="Shenoy N."/>
            <person name="Sisk P."/>
            <person name="Stolte C."/>
            <person name="Sykes S.N."/>
            <person name="Thomson T."/>
            <person name="Walk T."/>
            <person name="White J."/>
            <person name="Yandava C."/>
            <person name="Straight P."/>
            <person name="Clardy J."/>
            <person name="Hung D."/>
            <person name="Kolter R."/>
            <person name="Mekalanos J."/>
            <person name="Walker S."/>
            <person name="Walsh C.T."/>
            <person name="Wieland-Brown L.C."/>
            <person name="Haas B."/>
            <person name="Nusbaum C."/>
            <person name="Birren B."/>
        </authorList>
    </citation>
    <scope>NUCLEOTIDE SEQUENCE [LARGE SCALE GENOMIC DNA]</scope>
    <source>
        <strain evidence="2 3">ATCC 53653</strain>
    </source>
</reference>
<organism evidence="2 3">
    <name type="scientific">Streptomyces himastatinicus ATCC 53653</name>
    <dbReference type="NCBI Taxonomy" id="457427"/>
    <lineage>
        <taxon>Bacteria</taxon>
        <taxon>Bacillati</taxon>
        <taxon>Actinomycetota</taxon>
        <taxon>Actinomycetes</taxon>
        <taxon>Kitasatosporales</taxon>
        <taxon>Streptomycetaceae</taxon>
        <taxon>Streptomyces</taxon>
        <taxon>Streptomyces violaceusniger group</taxon>
    </lineage>
</organism>
<dbReference type="HOGENOM" id="CLU_1884632_0_0_11"/>
<proteinExistence type="predicted"/>
<sequence>MTAFPCLRASESQGYVSVSVKTPVCKDRFLMKQGTLKTLGVMALGAAALVAGGGVASAAGTPGPHGHATSAVPGGQGAGASAPQASVPGKAVPGKPGSGPAAGRPSQPEPQGLLGNLGGLGGLKNLPTSNLMRLG</sequence>
<name>D9WGR2_9ACTN</name>